<dbReference type="AlphaFoldDB" id="A0A1T5HZJ1"/>
<dbReference type="OrthoDB" id="7062029at2"/>
<reference evidence="1 2" key="1">
    <citation type="submission" date="2017-02" db="EMBL/GenBank/DDBJ databases">
        <authorList>
            <person name="Peterson S.W."/>
        </authorList>
    </citation>
    <scope>NUCLEOTIDE SEQUENCE [LARGE SCALE GENOMIC DNA]</scope>
    <source>
        <strain evidence="2">type strain: NCCB 100098</strain>
    </source>
</reference>
<name>A0A1T5HZJ1_9GAMM</name>
<sequence length="210" mass="23499">MQESSIWSVEQFKSDFGTLILHFNSLFLSEVNSVINNPRGDRKNSMKALAVMDLVSINNNALRAIDEIERELRMNVFRCLTAYDIPEEQANSFIAQRFYPNSLKALMIDDINSTIQQLDELKSGAIIHLQVLENSSGFKGMFRGLVKGYTNPIDGLSHACGQGSMQTELATSVSHFNALAMRTGCSIDAISQRLQVVVLDKWNKDLSHIL</sequence>
<evidence type="ECO:0000313" key="1">
    <source>
        <dbReference type="EMBL" id="SKC32116.1"/>
    </source>
</evidence>
<protein>
    <submittedName>
        <fullName evidence="1">Uncharacterized protein</fullName>
    </submittedName>
</protein>
<organism evidence="1 2">
    <name type="scientific">Photobacterium piscicola</name>
    <dbReference type="NCBI Taxonomy" id="1378299"/>
    <lineage>
        <taxon>Bacteria</taxon>
        <taxon>Pseudomonadati</taxon>
        <taxon>Pseudomonadota</taxon>
        <taxon>Gammaproteobacteria</taxon>
        <taxon>Vibrionales</taxon>
        <taxon>Vibrionaceae</taxon>
        <taxon>Photobacterium</taxon>
    </lineage>
</organism>
<dbReference type="Proteomes" id="UP000189966">
    <property type="component" value="Unassembled WGS sequence"/>
</dbReference>
<accession>A0A1T5HZJ1</accession>
<proteinExistence type="predicted"/>
<gene>
    <name evidence="1" type="ORF">CZ809_01630</name>
</gene>
<dbReference type="EMBL" id="FUZI01000002">
    <property type="protein sequence ID" value="SKC32116.1"/>
    <property type="molecule type" value="Genomic_DNA"/>
</dbReference>
<evidence type="ECO:0000313" key="2">
    <source>
        <dbReference type="Proteomes" id="UP000189966"/>
    </source>
</evidence>
<dbReference type="RefSeq" id="WP_080156902.1">
    <property type="nucleotide sequence ID" value="NZ_FUZI01000002.1"/>
</dbReference>